<dbReference type="Pfam" id="PF02153">
    <property type="entry name" value="PDH_N"/>
    <property type="match status" value="1"/>
</dbReference>
<dbReference type="Proteomes" id="UP001197378">
    <property type="component" value="Unassembled WGS sequence"/>
</dbReference>
<dbReference type="EMBL" id="JAAXYO010000029">
    <property type="protein sequence ID" value="MBU2787000.1"/>
    <property type="molecule type" value="Genomic_DNA"/>
</dbReference>
<organism evidence="3 4">
    <name type="scientific">Igneacidithiobacillus copahuensis</name>
    <dbReference type="NCBI Taxonomy" id="2724909"/>
    <lineage>
        <taxon>Bacteria</taxon>
        <taxon>Pseudomonadati</taxon>
        <taxon>Pseudomonadota</taxon>
        <taxon>Acidithiobacillia</taxon>
        <taxon>Acidithiobacillales</taxon>
        <taxon>Acidithiobacillaceae</taxon>
        <taxon>Igneacidithiobacillus</taxon>
    </lineage>
</organism>
<dbReference type="GO" id="GO:0008977">
    <property type="term" value="F:prephenate dehydrogenase (NAD+) activity"/>
    <property type="evidence" value="ECO:0007669"/>
    <property type="project" value="InterPro"/>
</dbReference>
<dbReference type="InterPro" id="IPR008927">
    <property type="entry name" value="6-PGluconate_DH-like_C_sf"/>
</dbReference>
<keyword evidence="1" id="KW-0560">Oxidoreductase</keyword>
<evidence type="ECO:0000313" key="3">
    <source>
        <dbReference type="EMBL" id="MBU2787000.1"/>
    </source>
</evidence>
<dbReference type="InterPro" id="IPR050812">
    <property type="entry name" value="Preph/Arog_dehydrog"/>
</dbReference>
<dbReference type="SUPFAM" id="SSF51735">
    <property type="entry name" value="NAD(P)-binding Rossmann-fold domains"/>
    <property type="match status" value="1"/>
</dbReference>
<dbReference type="PANTHER" id="PTHR21363:SF0">
    <property type="entry name" value="PREPHENATE DEHYDROGENASE [NADP(+)]"/>
    <property type="match status" value="1"/>
</dbReference>
<dbReference type="GO" id="GO:0004665">
    <property type="term" value="F:prephenate dehydrogenase (NADP+) activity"/>
    <property type="evidence" value="ECO:0007669"/>
    <property type="project" value="InterPro"/>
</dbReference>
<feature type="domain" description="Prephenate/arogenate dehydrogenase" evidence="2">
    <location>
        <begin position="7"/>
        <end position="292"/>
    </location>
</feature>
<dbReference type="Gene3D" id="1.10.3660.10">
    <property type="entry name" value="6-phosphogluconate dehydrogenase C-terminal like domain"/>
    <property type="match status" value="1"/>
</dbReference>
<gene>
    <name evidence="3" type="ORF">HFQ13_02015</name>
</gene>
<protein>
    <submittedName>
        <fullName evidence="3">Prephenate dehydrogenase/arogenate dehydrogenase family protein</fullName>
    </submittedName>
</protein>
<dbReference type="RefSeq" id="WP_215871838.1">
    <property type="nucleotide sequence ID" value="NZ_JAAXYO010000029.1"/>
</dbReference>
<evidence type="ECO:0000256" key="1">
    <source>
        <dbReference type="ARBA" id="ARBA00023002"/>
    </source>
</evidence>
<dbReference type="SUPFAM" id="SSF48179">
    <property type="entry name" value="6-phosphogluconate dehydrogenase C-terminal domain-like"/>
    <property type="match status" value="1"/>
</dbReference>
<dbReference type="Pfam" id="PF20463">
    <property type="entry name" value="PDH_C"/>
    <property type="match status" value="1"/>
</dbReference>
<dbReference type="InterPro" id="IPR046825">
    <property type="entry name" value="PDH_C"/>
</dbReference>
<evidence type="ECO:0000313" key="4">
    <source>
        <dbReference type="Proteomes" id="UP001197378"/>
    </source>
</evidence>
<dbReference type="PANTHER" id="PTHR21363">
    <property type="entry name" value="PREPHENATE DEHYDROGENASE"/>
    <property type="match status" value="1"/>
</dbReference>
<dbReference type="InterPro" id="IPR046826">
    <property type="entry name" value="PDH_N"/>
</dbReference>
<sequence length="292" mass="30593">MSTFPFQNIAIIGLGLMGGSLALALRARGYTGILQGAGGSASDLGLARSAQGHGRAVFDEICEDPADLPLGAVDLLILAVPPAALSVYFALAAENLPAAAVVTDLASVKANNVAKGEALLGARYQSSHPLIGAEQHGFAAAHADLYRDYRCILCQGSVTDAEVDERLTGFWTALGAEVLHLDVATHDTALAATSHLPHLLAFAYLELLGAEPELALLAGGGLRDFSRIAASDPRLWADILWQNRAAVRARLARLQEGLGRLDGVLAGEDPAPLLASLSRGQQTRSRFRFPSS</sequence>
<accession>A0AAE2YMS2</accession>
<keyword evidence="4" id="KW-1185">Reference proteome</keyword>
<reference evidence="3" key="1">
    <citation type="journal article" date="2021" name="ISME J.">
        <title>Genomic evolution of the class Acidithiobacillia: deep-branching Proteobacteria living in extreme acidic conditions.</title>
        <authorList>
            <person name="Moya-Beltran A."/>
            <person name="Beard S."/>
            <person name="Rojas-Villalobos C."/>
            <person name="Issotta F."/>
            <person name="Gallardo Y."/>
            <person name="Ulloa R."/>
            <person name="Giaveno A."/>
            <person name="Degli Esposti M."/>
            <person name="Johnson D.B."/>
            <person name="Quatrini R."/>
        </authorList>
    </citation>
    <scope>NUCLEOTIDE SEQUENCE</scope>
    <source>
        <strain evidence="3">VAN18-1</strain>
    </source>
</reference>
<dbReference type="InterPro" id="IPR036291">
    <property type="entry name" value="NAD(P)-bd_dom_sf"/>
</dbReference>
<dbReference type="InterPro" id="IPR003099">
    <property type="entry name" value="Prephen_DH"/>
</dbReference>
<dbReference type="Gene3D" id="3.40.50.720">
    <property type="entry name" value="NAD(P)-binding Rossmann-like Domain"/>
    <property type="match status" value="1"/>
</dbReference>
<dbReference type="AlphaFoldDB" id="A0AAE2YMS2"/>
<dbReference type="PROSITE" id="PS51176">
    <property type="entry name" value="PDH_ADH"/>
    <property type="match status" value="1"/>
</dbReference>
<comment type="caution">
    <text evidence="3">The sequence shown here is derived from an EMBL/GenBank/DDBJ whole genome shotgun (WGS) entry which is preliminary data.</text>
</comment>
<dbReference type="GO" id="GO:0006571">
    <property type="term" value="P:tyrosine biosynthetic process"/>
    <property type="evidence" value="ECO:0007669"/>
    <property type="project" value="InterPro"/>
</dbReference>
<name>A0AAE2YMS2_9PROT</name>
<proteinExistence type="predicted"/>
<evidence type="ECO:0000259" key="2">
    <source>
        <dbReference type="PROSITE" id="PS51176"/>
    </source>
</evidence>
<dbReference type="GO" id="GO:0070403">
    <property type="term" value="F:NAD+ binding"/>
    <property type="evidence" value="ECO:0007669"/>
    <property type="project" value="InterPro"/>
</dbReference>